<keyword evidence="1" id="KW-0378">Hydrolase</keyword>
<dbReference type="InterPro" id="IPR050300">
    <property type="entry name" value="GDXG_lipolytic_enzyme"/>
</dbReference>
<reference evidence="3" key="1">
    <citation type="submission" date="2013-08" db="EMBL/GenBank/DDBJ databases">
        <title>Gene expansion shapes genome architecture in the human pathogen Lichtheimia corymbifera: an evolutionary genomics analysis in the ancient terrestrial Mucorales (Mucoromycotina).</title>
        <authorList>
            <person name="Schwartze V.U."/>
            <person name="Winter S."/>
            <person name="Shelest E."/>
            <person name="Marcet-Houben M."/>
            <person name="Horn F."/>
            <person name="Wehner S."/>
            <person name="Hoffmann K."/>
            <person name="Riege K."/>
            <person name="Sammeth M."/>
            <person name="Nowrousian M."/>
            <person name="Valiante V."/>
            <person name="Linde J."/>
            <person name="Jacobsen I.D."/>
            <person name="Marz M."/>
            <person name="Brakhage A.A."/>
            <person name="Gabaldon T."/>
            <person name="Bocker S."/>
            <person name="Voigt K."/>
        </authorList>
    </citation>
    <scope>NUCLEOTIDE SEQUENCE [LARGE SCALE GENOMIC DNA]</scope>
    <source>
        <strain evidence="3">FSU 9682</strain>
    </source>
</reference>
<dbReference type="Pfam" id="PF07859">
    <property type="entry name" value="Abhydrolase_3"/>
    <property type="match status" value="1"/>
</dbReference>
<feature type="domain" description="Alpha/beta hydrolase fold-3" evidence="2">
    <location>
        <begin position="78"/>
        <end position="295"/>
    </location>
</feature>
<name>A0A068RTR5_9FUNG</name>
<dbReference type="VEuPathDB" id="FungiDB:LCOR_04775.1"/>
<dbReference type="Gene3D" id="3.40.50.1820">
    <property type="entry name" value="alpha/beta hydrolase"/>
    <property type="match status" value="1"/>
</dbReference>
<dbReference type="STRING" id="1263082.A0A068RTR5"/>
<dbReference type="PANTHER" id="PTHR48081:SF8">
    <property type="entry name" value="ALPHA_BETA HYDROLASE FOLD-3 DOMAIN-CONTAINING PROTEIN-RELATED"/>
    <property type="match status" value="1"/>
</dbReference>
<protein>
    <submittedName>
        <fullName evidence="3">Lipase</fullName>
    </submittedName>
</protein>
<dbReference type="OrthoDB" id="408631at2759"/>
<dbReference type="AlphaFoldDB" id="A0A068RTR5"/>
<evidence type="ECO:0000259" key="2">
    <source>
        <dbReference type="Pfam" id="PF07859"/>
    </source>
</evidence>
<evidence type="ECO:0000313" key="3">
    <source>
        <dbReference type="EMBL" id="CDH53424.1"/>
    </source>
</evidence>
<evidence type="ECO:0000256" key="1">
    <source>
        <dbReference type="ARBA" id="ARBA00022801"/>
    </source>
</evidence>
<keyword evidence="4" id="KW-1185">Reference proteome</keyword>
<dbReference type="ESTHER" id="9fung-a0a068rtr5">
    <property type="family name" value="Hormone-sensitive_lipase_like"/>
</dbReference>
<comment type="caution">
    <text evidence="3">The sequence shown here is derived from an EMBL/GenBank/DDBJ whole genome shotgun (WGS) entry which is preliminary data.</text>
</comment>
<accession>A0A068RTR5</accession>
<proteinExistence type="predicted"/>
<dbReference type="PANTHER" id="PTHR48081">
    <property type="entry name" value="AB HYDROLASE SUPERFAMILY PROTEIN C4A8.06C"/>
    <property type="match status" value="1"/>
</dbReference>
<dbReference type="GO" id="GO:0016787">
    <property type="term" value="F:hydrolase activity"/>
    <property type="evidence" value="ECO:0007669"/>
    <property type="project" value="UniProtKB-KW"/>
</dbReference>
<gene>
    <name evidence="3" type="ORF">LCOR_04775.1</name>
</gene>
<sequence>MTRIHPVYAAAFEKMKKDPRIGSIPIEEYRAMLDNRMKRIPLPDVYEEERTVTTNDGNPLHLTLLRPLGTEKQVLPVLIYYHGGGWVIGSKHTHGKVIRDICIRANVAIVFVNYKLAPAVKFPAIHEEAFAALEWVYTHGGKELNVDVNKLAVGGDSAGGNLSAAMPLMLQDRHQRGDTRLPLNAIKTQILIYPSTAPKPTFPSYELFGSGDFALSNDEIKFYGRAYASKAMRNNKFMFALLASDEDLKNVPPALIITAEADVLRDEGEEYGRRLTDAGVNTTTVRMIGATHGYISLPFETSIYSHSIHLIVRQLHDTFSIVSSKL</sequence>
<evidence type="ECO:0000313" key="4">
    <source>
        <dbReference type="Proteomes" id="UP000027586"/>
    </source>
</evidence>
<organism evidence="3 4">
    <name type="scientific">Lichtheimia corymbifera JMRC:FSU:9682</name>
    <dbReference type="NCBI Taxonomy" id="1263082"/>
    <lineage>
        <taxon>Eukaryota</taxon>
        <taxon>Fungi</taxon>
        <taxon>Fungi incertae sedis</taxon>
        <taxon>Mucoromycota</taxon>
        <taxon>Mucoromycotina</taxon>
        <taxon>Mucoromycetes</taxon>
        <taxon>Mucorales</taxon>
        <taxon>Lichtheimiaceae</taxon>
        <taxon>Lichtheimia</taxon>
    </lineage>
</organism>
<dbReference type="InterPro" id="IPR029058">
    <property type="entry name" value="AB_hydrolase_fold"/>
</dbReference>
<dbReference type="SUPFAM" id="SSF53474">
    <property type="entry name" value="alpha/beta-Hydrolases"/>
    <property type="match status" value="1"/>
</dbReference>
<dbReference type="EMBL" id="CBTN010000017">
    <property type="protein sequence ID" value="CDH53424.1"/>
    <property type="molecule type" value="Genomic_DNA"/>
</dbReference>
<dbReference type="Proteomes" id="UP000027586">
    <property type="component" value="Unassembled WGS sequence"/>
</dbReference>
<dbReference type="InterPro" id="IPR013094">
    <property type="entry name" value="AB_hydrolase_3"/>
</dbReference>